<dbReference type="EMBL" id="JAEAOA010002042">
    <property type="protein sequence ID" value="KAK3592651.1"/>
    <property type="molecule type" value="Genomic_DNA"/>
</dbReference>
<sequence length="68" mass="7616">MGSSHNGTSRIAGTIRPITPIETDLKMFKSIQAMKLLSALWAHLEDNQIKCKQLSHFFCGRQSITLVD</sequence>
<reference evidence="1" key="2">
    <citation type="journal article" date="2021" name="Genome Biol. Evol.">
        <title>Developing a high-quality reference genome for a parasitic bivalve with doubly uniparental inheritance (Bivalvia: Unionida).</title>
        <authorList>
            <person name="Smith C.H."/>
        </authorList>
    </citation>
    <scope>NUCLEOTIDE SEQUENCE</scope>
    <source>
        <strain evidence="1">CHS0354</strain>
        <tissue evidence="1">Mantle</tissue>
    </source>
</reference>
<comment type="caution">
    <text evidence="1">The sequence shown here is derived from an EMBL/GenBank/DDBJ whole genome shotgun (WGS) entry which is preliminary data.</text>
</comment>
<name>A0AAE0VWF6_9BIVA</name>
<dbReference type="Proteomes" id="UP001195483">
    <property type="component" value="Unassembled WGS sequence"/>
</dbReference>
<dbReference type="AlphaFoldDB" id="A0AAE0VWF6"/>
<gene>
    <name evidence="1" type="ORF">CHS0354_034729</name>
</gene>
<reference evidence="1" key="1">
    <citation type="journal article" date="2021" name="Genome Biol. Evol.">
        <title>A High-Quality Reference Genome for a Parasitic Bivalve with Doubly Uniparental Inheritance (Bivalvia: Unionida).</title>
        <authorList>
            <person name="Smith C.H."/>
        </authorList>
    </citation>
    <scope>NUCLEOTIDE SEQUENCE</scope>
    <source>
        <strain evidence="1">CHS0354</strain>
    </source>
</reference>
<organism evidence="1 2">
    <name type="scientific">Potamilus streckersoni</name>
    <dbReference type="NCBI Taxonomy" id="2493646"/>
    <lineage>
        <taxon>Eukaryota</taxon>
        <taxon>Metazoa</taxon>
        <taxon>Spiralia</taxon>
        <taxon>Lophotrochozoa</taxon>
        <taxon>Mollusca</taxon>
        <taxon>Bivalvia</taxon>
        <taxon>Autobranchia</taxon>
        <taxon>Heteroconchia</taxon>
        <taxon>Palaeoheterodonta</taxon>
        <taxon>Unionida</taxon>
        <taxon>Unionoidea</taxon>
        <taxon>Unionidae</taxon>
        <taxon>Ambleminae</taxon>
        <taxon>Lampsilini</taxon>
        <taxon>Potamilus</taxon>
    </lineage>
</organism>
<accession>A0AAE0VWF6</accession>
<evidence type="ECO:0000313" key="2">
    <source>
        <dbReference type="Proteomes" id="UP001195483"/>
    </source>
</evidence>
<evidence type="ECO:0000313" key="1">
    <source>
        <dbReference type="EMBL" id="KAK3592651.1"/>
    </source>
</evidence>
<proteinExistence type="predicted"/>
<reference evidence="1" key="3">
    <citation type="submission" date="2023-05" db="EMBL/GenBank/DDBJ databases">
        <authorList>
            <person name="Smith C.H."/>
        </authorList>
    </citation>
    <scope>NUCLEOTIDE SEQUENCE</scope>
    <source>
        <strain evidence="1">CHS0354</strain>
        <tissue evidence="1">Mantle</tissue>
    </source>
</reference>
<keyword evidence="2" id="KW-1185">Reference proteome</keyword>
<protein>
    <submittedName>
        <fullName evidence="1">Uncharacterized protein</fullName>
    </submittedName>
</protein>